<accession>A0A1F7YZP8</accession>
<comment type="caution">
    <text evidence="1">The sequence shown here is derived from an EMBL/GenBank/DDBJ whole genome shotgun (WGS) entry which is preliminary data.</text>
</comment>
<reference evidence="1 2" key="1">
    <citation type="journal article" date="2016" name="Nat. Commun.">
        <title>Thousands of microbial genomes shed light on interconnected biogeochemical processes in an aquifer system.</title>
        <authorList>
            <person name="Anantharaman K."/>
            <person name="Brown C.T."/>
            <person name="Hug L.A."/>
            <person name="Sharon I."/>
            <person name="Castelle C.J."/>
            <person name="Probst A.J."/>
            <person name="Thomas B.C."/>
            <person name="Singh A."/>
            <person name="Wilkins M.J."/>
            <person name="Karaoz U."/>
            <person name="Brodie E.L."/>
            <person name="Williams K.H."/>
            <person name="Hubbard S.S."/>
            <person name="Banfield J.F."/>
        </authorList>
    </citation>
    <scope>NUCLEOTIDE SEQUENCE [LARGE SCALE GENOMIC DNA]</scope>
</reference>
<dbReference type="SUPFAM" id="SSF52141">
    <property type="entry name" value="Uracil-DNA glycosylase-like"/>
    <property type="match status" value="1"/>
</dbReference>
<sequence length="131" mass="15120">MVLCQWPQPVLADTGGVYERELKTKLAQQQLFVDLQMALSDIILECERQNNSNLDMNLKNIVVNGAIPGILQNNAIEKIYFSSRFAETLFKRNFKEFDEVEKIILPSPSPRYAALTKQQKVEKYKELMPKL</sequence>
<dbReference type="Proteomes" id="UP000178870">
    <property type="component" value="Unassembled WGS sequence"/>
</dbReference>
<dbReference type="InterPro" id="IPR036895">
    <property type="entry name" value="Uracil-DNA_glycosylase-like_sf"/>
</dbReference>
<dbReference type="EMBL" id="MGGP01000013">
    <property type="protein sequence ID" value="OGM32664.1"/>
    <property type="molecule type" value="Genomic_DNA"/>
</dbReference>
<evidence type="ECO:0000313" key="1">
    <source>
        <dbReference type="EMBL" id="OGM32664.1"/>
    </source>
</evidence>
<protein>
    <submittedName>
        <fullName evidence="1">Uncharacterized protein</fullName>
    </submittedName>
</protein>
<name>A0A1F7YZP8_9BACT</name>
<evidence type="ECO:0000313" key="2">
    <source>
        <dbReference type="Proteomes" id="UP000178870"/>
    </source>
</evidence>
<dbReference type="Gene3D" id="3.40.470.10">
    <property type="entry name" value="Uracil-DNA glycosylase-like domain"/>
    <property type="match status" value="1"/>
</dbReference>
<dbReference type="AlphaFoldDB" id="A0A1F7YZP8"/>
<organism evidence="1 2">
    <name type="scientific">Candidatus Woesebacteria bacterium RIFCSPHIGHO2_01_FULL_44_21</name>
    <dbReference type="NCBI Taxonomy" id="1802503"/>
    <lineage>
        <taxon>Bacteria</taxon>
        <taxon>Candidatus Woeseibacteriota</taxon>
    </lineage>
</organism>
<gene>
    <name evidence="1" type="ORF">A2803_01230</name>
</gene>
<proteinExistence type="predicted"/>